<dbReference type="InterPro" id="IPR050219">
    <property type="entry name" value="DnaG_primase"/>
</dbReference>
<dbReference type="Gene3D" id="3.90.580.10">
    <property type="entry name" value="Zinc finger, CHC2-type domain"/>
    <property type="match status" value="1"/>
</dbReference>
<keyword evidence="7 12" id="KW-0863">Zinc-finger</keyword>
<feature type="zinc finger region" description="CHC2-type" evidence="12 13">
    <location>
        <begin position="37"/>
        <end position="61"/>
    </location>
</feature>
<dbReference type="SMART" id="SM00400">
    <property type="entry name" value="ZnF_CHCC"/>
    <property type="match status" value="1"/>
</dbReference>
<keyword evidence="11 12" id="KW-0804">Transcription</keyword>
<keyword evidence="10 12" id="KW-0238">DNA-binding</keyword>
<dbReference type="GO" id="GO:0003899">
    <property type="term" value="F:DNA-directed RNA polymerase activity"/>
    <property type="evidence" value="ECO:0007669"/>
    <property type="project" value="UniProtKB-UniRule"/>
</dbReference>
<keyword evidence="9" id="KW-0460">Magnesium</keyword>
<dbReference type="STRING" id="28117.BHV66_01460"/>
<dbReference type="GO" id="GO:1990077">
    <property type="term" value="C:primosome complex"/>
    <property type="evidence" value="ECO:0007669"/>
    <property type="project" value="UniProtKB-KW"/>
</dbReference>
<comment type="subunit">
    <text evidence="12">Monomer. Interacts with DnaB.</text>
</comment>
<evidence type="ECO:0000256" key="10">
    <source>
        <dbReference type="ARBA" id="ARBA00023125"/>
    </source>
</evidence>
<comment type="cofactor">
    <cofactor evidence="12 13">
        <name>Zn(2+)</name>
        <dbReference type="ChEBI" id="CHEBI:29105"/>
    </cofactor>
    <text evidence="12 13">Binds 1 zinc ion per monomer.</text>
</comment>
<evidence type="ECO:0000256" key="6">
    <source>
        <dbReference type="ARBA" id="ARBA00022723"/>
    </source>
</evidence>
<sequence length="658" mass="74674">MIDRETIDRIYAAANIVDIIGEYVTLKRKGVNYQACCPFHNEKTPSFVVSPSKGVYKCFGCGKGGNAVTFLMEHENMTYPEALKAVAKRYGIEVREKEMTPEEVARNDNRESMFVVNSWAAEYFSNYLLHETEGMSVGMTYFRQKRGFSDATIKKFGLGFCPARGDRMSRAALAAGYKEEFLVSTGLSIKRDDGTLFDRFRERVMFPVHNISGRVVAFGGRTLRTDKSVAKYQNSPESEIYSKKRELYGLFFAKKAIQQYDFAIMVEGYTDVISMHQAGVENVVASSGTSLTTEQIRLLGRFTRNITVIYDGDSAGIHASLRGIDMILREGMNVRVVLLPPEDDPDSFARTHTAAEVQEYIRANEEDFLTFKAKLLLKDAAGDPIKKAALINDMVQSIVQIPDPIQRSVYIKECARIMDIDENLLIAEVGRKRMASTGDREAEEFVRRQSARFRAEQTAQRPETVFAGQVTGGSSAEALERELTRYLLKYGHCSFDFKEGRNVVQYNVAEVIFGELDADGLEFQNRVFNEILRVYREQWCALGLGVEVPIHHFINHSDPEVCNVSVDILTSEDHYVPSELWRRKEVHVESDAEMLAVGVPKAVTLYKSKVIERMSRELREKLQDENLTDDEMQDIMQRLSNLNRGKVSIARKLHRLIL</sequence>
<evidence type="ECO:0000256" key="4">
    <source>
        <dbReference type="ARBA" id="ARBA00022695"/>
    </source>
</evidence>
<dbReference type="AlphaFoldDB" id="A0A1Q6FD24"/>
<accession>A0A1Q6FD24</accession>
<evidence type="ECO:0000256" key="8">
    <source>
        <dbReference type="ARBA" id="ARBA00022833"/>
    </source>
</evidence>
<gene>
    <name evidence="12" type="primary">dnaG</name>
    <name evidence="15" type="ORF">BHV66_01460</name>
</gene>
<keyword evidence="4 12" id="KW-0548">Nucleotidyltransferase</keyword>
<dbReference type="GO" id="GO:0003677">
    <property type="term" value="F:DNA binding"/>
    <property type="evidence" value="ECO:0007669"/>
    <property type="project" value="UniProtKB-KW"/>
</dbReference>
<dbReference type="GO" id="GO:0008270">
    <property type="term" value="F:zinc ion binding"/>
    <property type="evidence" value="ECO:0007669"/>
    <property type="project" value="UniProtKB-UniRule"/>
</dbReference>
<dbReference type="InterPro" id="IPR006171">
    <property type="entry name" value="TOPRIM_dom"/>
</dbReference>
<dbReference type="InterPro" id="IPR013264">
    <property type="entry name" value="DNAG_N"/>
</dbReference>
<dbReference type="EMBL" id="MNQH01000001">
    <property type="protein sequence ID" value="OKY96758.1"/>
    <property type="molecule type" value="Genomic_DNA"/>
</dbReference>
<evidence type="ECO:0000256" key="3">
    <source>
        <dbReference type="ARBA" id="ARBA00022679"/>
    </source>
</evidence>
<dbReference type="Pfam" id="PF08275">
    <property type="entry name" value="DNAG_N"/>
    <property type="match status" value="1"/>
</dbReference>
<feature type="domain" description="Toprim" evidence="14">
    <location>
        <begin position="261"/>
        <end position="342"/>
    </location>
</feature>
<dbReference type="HAMAP" id="MF_00974">
    <property type="entry name" value="DNA_primase_DnaG"/>
    <property type="match status" value="1"/>
</dbReference>
<comment type="caution">
    <text evidence="15">The sequence shown here is derived from an EMBL/GenBank/DDBJ whole genome shotgun (WGS) entry which is preliminary data.</text>
</comment>
<dbReference type="InterPro" id="IPR006295">
    <property type="entry name" value="DNA_primase_DnaG"/>
</dbReference>
<proteinExistence type="inferred from homology"/>
<dbReference type="InterPro" id="IPR002694">
    <property type="entry name" value="Znf_CHC2"/>
</dbReference>
<evidence type="ECO:0000256" key="5">
    <source>
        <dbReference type="ARBA" id="ARBA00022705"/>
    </source>
</evidence>
<dbReference type="Pfam" id="PF13155">
    <property type="entry name" value="Toprim_2"/>
    <property type="match status" value="1"/>
</dbReference>
<evidence type="ECO:0000259" key="14">
    <source>
        <dbReference type="PROSITE" id="PS50880"/>
    </source>
</evidence>
<organism evidence="15 16">
    <name type="scientific">Alistipes putredinis</name>
    <dbReference type="NCBI Taxonomy" id="28117"/>
    <lineage>
        <taxon>Bacteria</taxon>
        <taxon>Pseudomonadati</taxon>
        <taxon>Bacteroidota</taxon>
        <taxon>Bacteroidia</taxon>
        <taxon>Bacteroidales</taxon>
        <taxon>Rikenellaceae</taxon>
        <taxon>Alistipes</taxon>
    </lineage>
</organism>
<dbReference type="PROSITE" id="PS50880">
    <property type="entry name" value="TOPRIM"/>
    <property type="match status" value="1"/>
</dbReference>
<dbReference type="GO" id="GO:0006269">
    <property type="term" value="P:DNA replication, synthesis of primer"/>
    <property type="evidence" value="ECO:0007669"/>
    <property type="project" value="UniProtKB-UniRule"/>
</dbReference>
<dbReference type="SMART" id="SM00493">
    <property type="entry name" value="TOPRIM"/>
    <property type="match status" value="1"/>
</dbReference>
<dbReference type="InterPro" id="IPR030846">
    <property type="entry name" value="DnaG_bac"/>
</dbReference>
<keyword evidence="3 12" id="KW-0808">Transferase</keyword>
<comment type="catalytic activity">
    <reaction evidence="12">
        <text>ssDNA + n NTP = ssDNA/pppN(pN)n-1 hybrid + (n-1) diphosphate.</text>
        <dbReference type="EC" id="2.7.7.101"/>
    </reaction>
</comment>
<dbReference type="Gene3D" id="3.40.1360.10">
    <property type="match status" value="1"/>
</dbReference>
<dbReference type="InterPro" id="IPR037068">
    <property type="entry name" value="DNA_primase_core_N_sf"/>
</dbReference>
<dbReference type="FunFam" id="3.90.580.10:FF:000001">
    <property type="entry name" value="DNA primase"/>
    <property type="match status" value="1"/>
</dbReference>
<name>A0A1Q6FD24_9BACT</name>
<protein>
    <recommendedName>
        <fullName evidence="12">DNA primase</fullName>
        <ecNumber evidence="12">2.7.7.101</ecNumber>
    </recommendedName>
</protein>
<dbReference type="EC" id="2.7.7.101" evidence="12"/>
<comment type="similarity">
    <text evidence="12">Belongs to the DnaG primase family.</text>
</comment>
<evidence type="ECO:0000313" key="16">
    <source>
        <dbReference type="Proteomes" id="UP000187417"/>
    </source>
</evidence>
<dbReference type="RefSeq" id="WP_276723231.1">
    <property type="nucleotide sequence ID" value="NZ_CAJJWD010000003.1"/>
</dbReference>
<dbReference type="InterPro" id="IPR036977">
    <property type="entry name" value="DNA_primase_Znf_CHC2"/>
</dbReference>
<dbReference type="PANTHER" id="PTHR30313">
    <property type="entry name" value="DNA PRIMASE"/>
    <property type="match status" value="1"/>
</dbReference>
<keyword evidence="2 12" id="KW-0639">Primosome</keyword>
<dbReference type="SUPFAM" id="SSF57783">
    <property type="entry name" value="Zinc beta-ribbon"/>
    <property type="match status" value="1"/>
</dbReference>
<comment type="function">
    <text evidence="12">RNA polymerase that catalyzes the synthesis of short RNA molecules used as primers for DNA polymerase during DNA replication.</text>
</comment>
<evidence type="ECO:0000256" key="12">
    <source>
        <dbReference type="HAMAP-Rule" id="MF_00974"/>
    </source>
</evidence>
<keyword evidence="6 12" id="KW-0479">Metal-binding</keyword>
<evidence type="ECO:0000313" key="15">
    <source>
        <dbReference type="EMBL" id="OKY96758.1"/>
    </source>
</evidence>
<keyword evidence="8 12" id="KW-0862">Zinc</keyword>
<keyword evidence="5 12" id="KW-0235">DNA replication</keyword>
<keyword evidence="1 12" id="KW-0240">DNA-directed RNA polymerase</keyword>
<dbReference type="InterPro" id="IPR034151">
    <property type="entry name" value="TOPRIM_DnaG_bac"/>
</dbReference>
<evidence type="ECO:0000256" key="13">
    <source>
        <dbReference type="PIRSR" id="PIRSR002811-1"/>
    </source>
</evidence>
<dbReference type="SUPFAM" id="SSF56731">
    <property type="entry name" value="DNA primase core"/>
    <property type="match status" value="1"/>
</dbReference>
<evidence type="ECO:0000256" key="11">
    <source>
        <dbReference type="ARBA" id="ARBA00023163"/>
    </source>
</evidence>
<dbReference type="GO" id="GO:0000428">
    <property type="term" value="C:DNA-directed RNA polymerase complex"/>
    <property type="evidence" value="ECO:0007669"/>
    <property type="project" value="UniProtKB-KW"/>
</dbReference>
<dbReference type="CDD" id="cd03364">
    <property type="entry name" value="TOPRIM_DnaG_primases"/>
    <property type="match status" value="1"/>
</dbReference>
<evidence type="ECO:0000256" key="7">
    <source>
        <dbReference type="ARBA" id="ARBA00022771"/>
    </source>
</evidence>
<dbReference type="PANTHER" id="PTHR30313:SF2">
    <property type="entry name" value="DNA PRIMASE"/>
    <property type="match status" value="1"/>
</dbReference>
<dbReference type="Proteomes" id="UP000187417">
    <property type="component" value="Unassembled WGS sequence"/>
</dbReference>
<dbReference type="GO" id="GO:0005737">
    <property type="term" value="C:cytoplasm"/>
    <property type="evidence" value="ECO:0007669"/>
    <property type="project" value="TreeGrafter"/>
</dbReference>
<dbReference type="NCBIfam" id="TIGR01391">
    <property type="entry name" value="dnaG"/>
    <property type="match status" value="1"/>
</dbReference>
<evidence type="ECO:0000256" key="2">
    <source>
        <dbReference type="ARBA" id="ARBA00022515"/>
    </source>
</evidence>
<dbReference type="InterPro" id="IPR019475">
    <property type="entry name" value="DNA_primase_DnaB-bd"/>
</dbReference>
<dbReference type="Pfam" id="PF01807">
    <property type="entry name" value="Zn_ribbon_DnaG"/>
    <property type="match status" value="1"/>
</dbReference>
<evidence type="ECO:0000256" key="9">
    <source>
        <dbReference type="ARBA" id="ARBA00022842"/>
    </source>
</evidence>
<dbReference type="Gene3D" id="3.90.980.10">
    <property type="entry name" value="DNA primase, catalytic core, N-terminal domain"/>
    <property type="match status" value="1"/>
</dbReference>
<comment type="domain">
    <text evidence="12">Contains an N-terminal zinc-binding domain, a central core domain that contains the primase activity, and a C-terminal DnaB-binding domain.</text>
</comment>
<evidence type="ECO:0000256" key="1">
    <source>
        <dbReference type="ARBA" id="ARBA00022478"/>
    </source>
</evidence>
<dbReference type="Pfam" id="PF10410">
    <property type="entry name" value="DnaB_bind"/>
    <property type="match status" value="1"/>
</dbReference>
<reference evidence="15 16" key="1">
    <citation type="journal article" date="2016" name="Nat. Biotechnol.">
        <title>Measurement of bacterial replication rates in microbial communities.</title>
        <authorList>
            <person name="Brown C.T."/>
            <person name="Olm M.R."/>
            <person name="Thomas B.C."/>
            <person name="Banfield J.F."/>
        </authorList>
    </citation>
    <scope>NUCLEOTIDE SEQUENCE [LARGE SCALE GENOMIC DNA]</scope>
    <source>
        <strain evidence="15">CAG:67_53_122</strain>
    </source>
</reference>